<protein>
    <recommendedName>
        <fullName evidence="5">Secreted protein</fullName>
    </recommendedName>
</protein>
<evidence type="ECO:0000256" key="2">
    <source>
        <dbReference type="SAM" id="SignalP"/>
    </source>
</evidence>
<reference evidence="4" key="1">
    <citation type="journal article" date="2019" name="Int. J. Syst. Evol. Microbiol.">
        <title>The Global Catalogue of Microorganisms (GCM) 10K type strain sequencing project: providing services to taxonomists for standard genome sequencing and annotation.</title>
        <authorList>
            <consortium name="The Broad Institute Genomics Platform"/>
            <consortium name="The Broad Institute Genome Sequencing Center for Infectious Disease"/>
            <person name="Wu L."/>
            <person name="Ma J."/>
        </authorList>
    </citation>
    <scope>NUCLEOTIDE SEQUENCE [LARGE SCALE GENOMIC DNA]</scope>
    <source>
        <strain evidence="4">CGMCC 4.7106</strain>
    </source>
</reference>
<dbReference type="Proteomes" id="UP001596096">
    <property type="component" value="Unassembled WGS sequence"/>
</dbReference>
<name>A0ABW1C8K5_9ACTN</name>
<comment type="caution">
    <text evidence="3">The sequence shown here is derived from an EMBL/GenBank/DDBJ whole genome shotgun (WGS) entry which is preliminary data.</text>
</comment>
<feature type="chain" id="PRO_5045103071" description="Secreted protein" evidence="2">
    <location>
        <begin position="19"/>
        <end position="120"/>
    </location>
</feature>
<keyword evidence="2" id="KW-0732">Signal</keyword>
<dbReference type="EMBL" id="JBHSNW010000038">
    <property type="protein sequence ID" value="MFC5821762.1"/>
    <property type="molecule type" value="Genomic_DNA"/>
</dbReference>
<keyword evidence="4" id="KW-1185">Reference proteome</keyword>
<evidence type="ECO:0000256" key="1">
    <source>
        <dbReference type="SAM" id="MobiDB-lite"/>
    </source>
</evidence>
<dbReference type="RefSeq" id="WP_219551689.1">
    <property type="nucleotide sequence ID" value="NZ_JAHKRN010000079.1"/>
</dbReference>
<proteinExistence type="predicted"/>
<feature type="region of interest" description="Disordered" evidence="1">
    <location>
        <begin position="74"/>
        <end position="120"/>
    </location>
</feature>
<evidence type="ECO:0008006" key="5">
    <source>
        <dbReference type="Google" id="ProtNLM"/>
    </source>
</evidence>
<feature type="signal peptide" evidence="2">
    <location>
        <begin position="1"/>
        <end position="18"/>
    </location>
</feature>
<accession>A0ABW1C8K5</accession>
<organism evidence="3 4">
    <name type="scientific">Nonomuraea harbinensis</name>
    <dbReference type="NCBI Taxonomy" id="1286938"/>
    <lineage>
        <taxon>Bacteria</taxon>
        <taxon>Bacillati</taxon>
        <taxon>Actinomycetota</taxon>
        <taxon>Actinomycetes</taxon>
        <taxon>Streptosporangiales</taxon>
        <taxon>Streptosporangiaceae</taxon>
        <taxon>Nonomuraea</taxon>
    </lineage>
</organism>
<evidence type="ECO:0000313" key="4">
    <source>
        <dbReference type="Proteomes" id="UP001596096"/>
    </source>
</evidence>
<sequence>MAPTSVALLMIASTVAYGPAQTDATTRVRPASTADQAGPAMSAACTAGTTELAARPGLRACYDGTCKVTLTRPGPRTWPRIGAPGRHPRHDRAATRFAPTPKAGRSLSGSRPRCGLSARR</sequence>
<evidence type="ECO:0000313" key="3">
    <source>
        <dbReference type="EMBL" id="MFC5821762.1"/>
    </source>
</evidence>
<gene>
    <name evidence="3" type="ORF">ACFPUY_42320</name>
</gene>